<dbReference type="AlphaFoldDB" id="A0AAW0JE59"/>
<organism evidence="2 3">
    <name type="scientific">Quercus suber</name>
    <name type="common">Cork oak</name>
    <dbReference type="NCBI Taxonomy" id="58331"/>
    <lineage>
        <taxon>Eukaryota</taxon>
        <taxon>Viridiplantae</taxon>
        <taxon>Streptophyta</taxon>
        <taxon>Embryophyta</taxon>
        <taxon>Tracheophyta</taxon>
        <taxon>Spermatophyta</taxon>
        <taxon>Magnoliopsida</taxon>
        <taxon>eudicotyledons</taxon>
        <taxon>Gunneridae</taxon>
        <taxon>Pentapetalae</taxon>
        <taxon>rosids</taxon>
        <taxon>fabids</taxon>
        <taxon>Fagales</taxon>
        <taxon>Fagaceae</taxon>
        <taxon>Quercus</taxon>
    </lineage>
</organism>
<name>A0AAW0JE59_QUESU</name>
<evidence type="ECO:0000313" key="3">
    <source>
        <dbReference type="Proteomes" id="UP000237347"/>
    </source>
</evidence>
<dbReference type="PANTHER" id="PTHR11926:SF1498">
    <property type="entry name" value="GLYCOSYLTRANSFERASE"/>
    <property type="match status" value="1"/>
</dbReference>
<dbReference type="GO" id="GO:0080044">
    <property type="term" value="F:quercetin 7-O-glucosyltransferase activity"/>
    <property type="evidence" value="ECO:0007669"/>
    <property type="project" value="TreeGrafter"/>
</dbReference>
<evidence type="ECO:0000256" key="1">
    <source>
        <dbReference type="ARBA" id="ARBA00009995"/>
    </source>
</evidence>
<dbReference type="GO" id="GO:0080043">
    <property type="term" value="F:quercetin 3-O-glucosyltransferase activity"/>
    <property type="evidence" value="ECO:0007669"/>
    <property type="project" value="TreeGrafter"/>
</dbReference>
<proteinExistence type="inferred from homology"/>
<keyword evidence="3" id="KW-1185">Reference proteome</keyword>
<gene>
    <name evidence="2" type="ORF">CFP56_034073</name>
</gene>
<comment type="similarity">
    <text evidence="1">Belongs to the UDP-glycosyltransferase family.</text>
</comment>
<sequence>LLLLANQIKGDNKLKSIGSNQWKEQLGCVEWLNSKEPHFVLYVNFGSITIMTPKQLIEFACGLANSEKPFLWIIRPDLVVGDLAILPLKFVTKTKDRAMLATWCAQEQILKIGGFVTHNG</sequence>
<comment type="caution">
    <text evidence="2">The sequence shown here is derived from an EMBL/GenBank/DDBJ whole genome shotgun (WGS) entry which is preliminary data.</text>
</comment>
<feature type="non-terminal residue" evidence="2">
    <location>
        <position position="1"/>
    </location>
</feature>
<dbReference type="Proteomes" id="UP000237347">
    <property type="component" value="Unassembled WGS sequence"/>
</dbReference>
<dbReference type="EMBL" id="PKMF04000594">
    <property type="protein sequence ID" value="KAK7824686.1"/>
    <property type="molecule type" value="Genomic_DNA"/>
</dbReference>
<evidence type="ECO:0000313" key="2">
    <source>
        <dbReference type="EMBL" id="KAK7824686.1"/>
    </source>
</evidence>
<dbReference type="SUPFAM" id="SSF53756">
    <property type="entry name" value="UDP-Glycosyltransferase/glycogen phosphorylase"/>
    <property type="match status" value="1"/>
</dbReference>
<reference evidence="2 3" key="1">
    <citation type="journal article" date="2018" name="Sci. Data">
        <title>The draft genome sequence of cork oak.</title>
        <authorList>
            <person name="Ramos A.M."/>
            <person name="Usie A."/>
            <person name="Barbosa P."/>
            <person name="Barros P.M."/>
            <person name="Capote T."/>
            <person name="Chaves I."/>
            <person name="Simoes F."/>
            <person name="Abreu I."/>
            <person name="Carrasquinho I."/>
            <person name="Faro C."/>
            <person name="Guimaraes J.B."/>
            <person name="Mendonca D."/>
            <person name="Nobrega F."/>
            <person name="Rodrigues L."/>
            <person name="Saibo N.J.M."/>
            <person name="Varela M.C."/>
            <person name="Egas C."/>
            <person name="Matos J."/>
            <person name="Miguel C.M."/>
            <person name="Oliveira M.M."/>
            <person name="Ricardo C.P."/>
            <person name="Goncalves S."/>
        </authorList>
    </citation>
    <scope>NUCLEOTIDE SEQUENCE [LARGE SCALE GENOMIC DNA]</scope>
    <source>
        <strain evidence="3">cv. HL8</strain>
    </source>
</reference>
<accession>A0AAW0JE59</accession>
<dbReference type="Gene3D" id="3.40.50.2000">
    <property type="entry name" value="Glycogen Phosphorylase B"/>
    <property type="match status" value="1"/>
</dbReference>
<protein>
    <submittedName>
        <fullName evidence="2">7-deoxyloganetin glucosyltransferase</fullName>
    </submittedName>
</protein>
<dbReference type="PANTHER" id="PTHR11926">
    <property type="entry name" value="GLUCOSYL/GLUCURONOSYL TRANSFERASES"/>
    <property type="match status" value="1"/>
</dbReference>